<gene>
    <name evidence="1" type="ORF">C8J55DRAFT_416631</name>
</gene>
<reference evidence="1" key="2">
    <citation type="journal article" date="2023" name="Proc. Natl. Acad. Sci. U.S.A.">
        <title>A global phylogenomic analysis of the shiitake genus Lentinula.</title>
        <authorList>
            <person name="Sierra-Patev S."/>
            <person name="Min B."/>
            <person name="Naranjo-Ortiz M."/>
            <person name="Looney B."/>
            <person name="Konkel Z."/>
            <person name="Slot J.C."/>
            <person name="Sakamoto Y."/>
            <person name="Steenwyk J.L."/>
            <person name="Rokas A."/>
            <person name="Carro J."/>
            <person name="Camarero S."/>
            <person name="Ferreira P."/>
            <person name="Molpeceres G."/>
            <person name="Ruiz-Duenas F.J."/>
            <person name="Serrano A."/>
            <person name="Henrissat B."/>
            <person name="Drula E."/>
            <person name="Hughes K.W."/>
            <person name="Mata J.L."/>
            <person name="Ishikawa N.K."/>
            <person name="Vargas-Isla R."/>
            <person name="Ushijima S."/>
            <person name="Smith C.A."/>
            <person name="Donoghue J."/>
            <person name="Ahrendt S."/>
            <person name="Andreopoulos W."/>
            <person name="He G."/>
            <person name="LaButti K."/>
            <person name="Lipzen A."/>
            <person name="Ng V."/>
            <person name="Riley R."/>
            <person name="Sandor L."/>
            <person name="Barry K."/>
            <person name="Martinez A.T."/>
            <person name="Xiao Y."/>
            <person name="Gibbons J.G."/>
            <person name="Terashima K."/>
            <person name="Grigoriev I.V."/>
            <person name="Hibbett D."/>
        </authorList>
    </citation>
    <scope>NUCLEOTIDE SEQUENCE</scope>
    <source>
        <strain evidence="1">Sp2 HRB7682 ss15</strain>
    </source>
</reference>
<comment type="caution">
    <text evidence="1">The sequence shown here is derived from an EMBL/GenBank/DDBJ whole genome shotgun (WGS) entry which is preliminary data.</text>
</comment>
<dbReference type="Proteomes" id="UP001150238">
    <property type="component" value="Unassembled WGS sequence"/>
</dbReference>
<reference evidence="1" key="1">
    <citation type="submission" date="2022-08" db="EMBL/GenBank/DDBJ databases">
        <authorList>
            <consortium name="DOE Joint Genome Institute"/>
            <person name="Min B."/>
            <person name="Riley R."/>
            <person name="Sierra-Patev S."/>
            <person name="Naranjo-Ortiz M."/>
            <person name="Looney B."/>
            <person name="Konkel Z."/>
            <person name="Slot J.C."/>
            <person name="Sakamoto Y."/>
            <person name="Steenwyk J.L."/>
            <person name="Rokas A."/>
            <person name="Carro J."/>
            <person name="Camarero S."/>
            <person name="Ferreira P."/>
            <person name="Molpeceres G."/>
            <person name="Ruiz-Duenas F.J."/>
            <person name="Serrano A."/>
            <person name="Henrissat B."/>
            <person name="Drula E."/>
            <person name="Hughes K.W."/>
            <person name="Mata J.L."/>
            <person name="Ishikawa N.K."/>
            <person name="Vargas-Isla R."/>
            <person name="Ushijima S."/>
            <person name="Smith C.A."/>
            <person name="Ahrendt S."/>
            <person name="Andreopoulos W."/>
            <person name="He G."/>
            <person name="Labutti K."/>
            <person name="Lipzen A."/>
            <person name="Ng V."/>
            <person name="Sandor L."/>
            <person name="Barry K."/>
            <person name="Martinez A.T."/>
            <person name="Xiao Y."/>
            <person name="Gibbons J.G."/>
            <person name="Terashima K."/>
            <person name="Hibbett D.S."/>
            <person name="Grigoriev I.V."/>
        </authorList>
    </citation>
    <scope>NUCLEOTIDE SEQUENCE</scope>
    <source>
        <strain evidence="1">Sp2 HRB7682 ss15</strain>
    </source>
</reference>
<name>A0A9W9B154_9AGAR</name>
<organism evidence="1 2">
    <name type="scientific">Lentinula lateritia</name>
    <dbReference type="NCBI Taxonomy" id="40482"/>
    <lineage>
        <taxon>Eukaryota</taxon>
        <taxon>Fungi</taxon>
        <taxon>Dikarya</taxon>
        <taxon>Basidiomycota</taxon>
        <taxon>Agaricomycotina</taxon>
        <taxon>Agaricomycetes</taxon>
        <taxon>Agaricomycetidae</taxon>
        <taxon>Agaricales</taxon>
        <taxon>Marasmiineae</taxon>
        <taxon>Omphalotaceae</taxon>
        <taxon>Lentinula</taxon>
    </lineage>
</organism>
<evidence type="ECO:0000313" key="2">
    <source>
        <dbReference type="Proteomes" id="UP001150238"/>
    </source>
</evidence>
<dbReference type="AlphaFoldDB" id="A0A9W9B154"/>
<evidence type="ECO:0000313" key="1">
    <source>
        <dbReference type="EMBL" id="KAJ4494109.1"/>
    </source>
</evidence>
<proteinExistence type="predicted"/>
<dbReference type="EMBL" id="JANVFS010000003">
    <property type="protein sequence ID" value="KAJ4494109.1"/>
    <property type="molecule type" value="Genomic_DNA"/>
</dbReference>
<accession>A0A9W9B154</accession>
<protein>
    <submittedName>
        <fullName evidence="1">Uncharacterized protein</fullName>
    </submittedName>
</protein>
<sequence length="81" mass="9173">MERMGETFEPCGIPLFTGFMGPRIPSRQTAAWRSDRKAAVHFTNVSGIPNSLIVFSRMLWFTLSKKPEMSNVSGLVTRPWL</sequence>